<reference evidence="2" key="1">
    <citation type="journal article" date="2020" name="Nature">
        <title>Giant virus diversity and host interactions through global metagenomics.</title>
        <authorList>
            <person name="Schulz F."/>
            <person name="Roux S."/>
            <person name="Paez-Espino D."/>
            <person name="Jungbluth S."/>
            <person name="Walsh D.A."/>
            <person name="Denef V.J."/>
            <person name="McMahon K.D."/>
            <person name="Konstantinidis K.T."/>
            <person name="Eloe-Fadrosh E.A."/>
            <person name="Kyrpides N.C."/>
            <person name="Woyke T."/>
        </authorList>
    </citation>
    <scope>NUCLEOTIDE SEQUENCE</scope>
    <source>
        <strain evidence="2">GVMAG-S-1101171-110</strain>
    </source>
</reference>
<organism evidence="2">
    <name type="scientific">viral metagenome</name>
    <dbReference type="NCBI Taxonomy" id="1070528"/>
    <lineage>
        <taxon>unclassified sequences</taxon>
        <taxon>metagenomes</taxon>
        <taxon>organismal metagenomes</taxon>
    </lineage>
</organism>
<sequence>MDSQRFQKPTYPDFRPNLNDRVTEVAVNRVDAPAKETEQVPDNRYPKYASVMMDARVFTDYKPHCAVNVAPPKYGNSIRSWLQHNADGIVQVSRKRQAMRTGAHYAKAQTVPGAKQVQNCDAYECRFFASKNTNTIGLERIEPVPSLFGTFSAPSHPMPPSGELLTKKYEGGRNTPRGRNYTPLGLEKAF</sequence>
<evidence type="ECO:0000313" key="2">
    <source>
        <dbReference type="EMBL" id="QHU12249.1"/>
    </source>
</evidence>
<dbReference type="AlphaFoldDB" id="A0A6C0K3E9"/>
<accession>A0A6C0K3E9</accession>
<evidence type="ECO:0000256" key="1">
    <source>
        <dbReference type="SAM" id="MobiDB-lite"/>
    </source>
</evidence>
<name>A0A6C0K3E9_9ZZZZ</name>
<feature type="region of interest" description="Disordered" evidence="1">
    <location>
        <begin position="166"/>
        <end position="190"/>
    </location>
</feature>
<proteinExistence type="predicted"/>
<protein>
    <submittedName>
        <fullName evidence="2">Uncharacterized protein</fullName>
    </submittedName>
</protein>
<dbReference type="EMBL" id="MN740798">
    <property type="protein sequence ID" value="QHU12249.1"/>
    <property type="molecule type" value="Genomic_DNA"/>
</dbReference>